<evidence type="ECO:0000313" key="1">
    <source>
        <dbReference type="EMBL" id="KDR73075.1"/>
    </source>
</evidence>
<accession>A0A067SQ55</accession>
<protein>
    <submittedName>
        <fullName evidence="1">Uncharacterized protein</fullName>
    </submittedName>
</protein>
<sequence length="386" mass="43878">MAIVHRNIETRKQRATTTDMAQRTYSGPVPHKLCHCPWHIKVGEVFPWVARLPASSPRIPAFFAAPIFMEKIIGLRSCLRSPSPDGQKRFKLMSKKSLAQLRAHVAPTLQTLEFTDHDHFITDLATLPFAAAKKVAFVRWSLTFEECFYILSNCSSATEVFLEASNNTTPSLPPGPVQGIRLNNLTSLELSSVVHPMELLRRLTLPKLESLKIVDGVGGYWYNKSPEMPVQIIENFLSRSKCPLRLLFVEDFTITMEEVVRFLKIPAVREIRTVEFKCAHVLERMEKLLISCGEGERVLRGVRKDVVTAGDAERLRRKKMLDGVDFKVWQKVVRCMNGTGDDEEEIEQDGAWGQFVGSKALREDEELLMEYRGGRICSGWDFIIMP</sequence>
<dbReference type="EMBL" id="KL142387">
    <property type="protein sequence ID" value="KDR73075.1"/>
    <property type="molecule type" value="Genomic_DNA"/>
</dbReference>
<keyword evidence="2" id="KW-1185">Reference proteome</keyword>
<reference evidence="2" key="1">
    <citation type="journal article" date="2014" name="Proc. Natl. Acad. Sci. U.S.A.">
        <title>Extensive sampling of basidiomycete genomes demonstrates inadequacy of the white-rot/brown-rot paradigm for wood decay fungi.</title>
        <authorList>
            <person name="Riley R."/>
            <person name="Salamov A.A."/>
            <person name="Brown D.W."/>
            <person name="Nagy L.G."/>
            <person name="Floudas D."/>
            <person name="Held B.W."/>
            <person name="Levasseur A."/>
            <person name="Lombard V."/>
            <person name="Morin E."/>
            <person name="Otillar R."/>
            <person name="Lindquist E.A."/>
            <person name="Sun H."/>
            <person name="LaButti K.M."/>
            <person name="Schmutz J."/>
            <person name="Jabbour D."/>
            <person name="Luo H."/>
            <person name="Baker S.E."/>
            <person name="Pisabarro A.G."/>
            <person name="Walton J.D."/>
            <person name="Blanchette R.A."/>
            <person name="Henrissat B."/>
            <person name="Martin F."/>
            <person name="Cullen D."/>
            <person name="Hibbett D.S."/>
            <person name="Grigoriev I.V."/>
        </authorList>
    </citation>
    <scope>NUCLEOTIDE SEQUENCE [LARGE SCALE GENOMIC DNA]</scope>
    <source>
        <strain evidence="2">CBS 339.88</strain>
    </source>
</reference>
<gene>
    <name evidence="1" type="ORF">GALMADRAFT_213018</name>
</gene>
<dbReference type="HOGENOM" id="CLU_715807_0_0_1"/>
<name>A0A067SQ55_GALM3</name>
<dbReference type="OrthoDB" id="3051796at2759"/>
<dbReference type="Proteomes" id="UP000027222">
    <property type="component" value="Unassembled WGS sequence"/>
</dbReference>
<proteinExistence type="predicted"/>
<evidence type="ECO:0000313" key="2">
    <source>
        <dbReference type="Proteomes" id="UP000027222"/>
    </source>
</evidence>
<dbReference type="AlphaFoldDB" id="A0A067SQ55"/>
<organism evidence="1 2">
    <name type="scientific">Galerina marginata (strain CBS 339.88)</name>
    <dbReference type="NCBI Taxonomy" id="685588"/>
    <lineage>
        <taxon>Eukaryota</taxon>
        <taxon>Fungi</taxon>
        <taxon>Dikarya</taxon>
        <taxon>Basidiomycota</taxon>
        <taxon>Agaricomycotina</taxon>
        <taxon>Agaricomycetes</taxon>
        <taxon>Agaricomycetidae</taxon>
        <taxon>Agaricales</taxon>
        <taxon>Agaricineae</taxon>
        <taxon>Strophariaceae</taxon>
        <taxon>Galerina</taxon>
    </lineage>
</organism>